<dbReference type="Proteomes" id="UP000693970">
    <property type="component" value="Unassembled WGS sequence"/>
</dbReference>
<comment type="caution">
    <text evidence="3">The sequence shown here is derived from an EMBL/GenBank/DDBJ whole genome shotgun (WGS) entry which is preliminary data.</text>
</comment>
<feature type="region of interest" description="Disordered" evidence="1">
    <location>
        <begin position="540"/>
        <end position="597"/>
    </location>
</feature>
<dbReference type="CDD" id="cd00136">
    <property type="entry name" value="PDZ_canonical"/>
    <property type="match status" value="1"/>
</dbReference>
<feature type="region of interest" description="Disordered" evidence="1">
    <location>
        <begin position="255"/>
        <end position="322"/>
    </location>
</feature>
<feature type="region of interest" description="Disordered" evidence="1">
    <location>
        <begin position="202"/>
        <end position="235"/>
    </location>
</feature>
<feature type="compositionally biased region" description="Basic residues" evidence="1">
    <location>
        <begin position="446"/>
        <end position="456"/>
    </location>
</feature>
<feature type="compositionally biased region" description="Basic residues" evidence="1">
    <location>
        <begin position="540"/>
        <end position="549"/>
    </location>
</feature>
<evidence type="ECO:0000313" key="3">
    <source>
        <dbReference type="EMBL" id="KAG7361164.1"/>
    </source>
</evidence>
<dbReference type="SMART" id="SM00228">
    <property type="entry name" value="PDZ"/>
    <property type="match status" value="1"/>
</dbReference>
<sequence>MEEIGVVTPPGAERAARTATTRNRVFKTFPRPQEGQEEIMDDRREPSTPATFPSQNKKNDSPDTAPSTASEADEDGLRGPPPLRSKERRVNITMAPNPTSSQPTNSRAQNDTLLDRKPSPQDDEERTTDNDLPFDQASDAAARDTSTTSSTTAAMGVASVRPSGGYYHQAVSPLRNTTHLSYLNDSNLSPVSTRFESIWISSPEASPDRPEMVSSTEKATGSVQERTAPPSNQLPFIKKHVGKMDEFDERHGRFVVPTPRYSDPQPWSGPLSPPSPHRPTPVSSYTTTNTTRPVSISTKFPTDSAKEVKSQPMQNSSQAHRYDVTSAKHSTRYDMLQDRKPLNHQSQIHPTLQKQKLPPTVPLVDTHYVQYKDEDTLFDFEGKERTEVVEMDTTLDRNVKVTHKIRRRTRQRREKIVTEATDDDTSVENYGTAQTSATSLQERTHQAWKSRQKKNSSLRSKQDPAQPKVANQSVSFGKPNTVHHFEPTAQEKQDRQRREQEDASVDRSLDRSLNSEYTKTLESEVEDMIKDILFIGNAKKSKPGRRKFKDKPEVRRKLRQNQLTLTANAAAEDDGNNKQESVAYEPNTEDKSTLPSAKPYHTHIVDRRTIDAKNDKAKMAVEAALNDSTYSTESHMSSQLSSQAPTRSTLLTDDRTSVLSASSVDTGTIESLQTNESFRSEKTSNDDDPFLVMIGLVEGGLSAMSTAIGYALGESETSTQQTRRRMDARDGERREKSSIVEESNEFNIFESCMGDAAQLLKEPGADAKNKAITTGVIDNLAQDMWYNTAVVQSISTTSCSFHDSVAAEKKGVSEEFDHKLLRLSSGSKVSILALHAAHSVHKLQGVEYDESIPIDMGKELKVCPVTLKLPLGIIFLENDGGCFVTKVSPDGSAARSGGVEVGDQLACINGASSLHMKVDDICDVIANSADPSQVELVFLRYTGPFRAAEKTLLETKNKFRLGSNGSFDDSLAMKEKKSKSLWRMNPIKSSKKEASKPATIGQGETASAKKNGGFRLFGRGKKSSNNE</sequence>
<feature type="domain" description="PDZ" evidence="2">
    <location>
        <begin position="851"/>
        <end position="940"/>
    </location>
</feature>
<protein>
    <submittedName>
        <fullName evidence="3">PDZ domain containing protein</fullName>
    </submittedName>
</protein>
<dbReference type="Pfam" id="PF17820">
    <property type="entry name" value="PDZ_6"/>
    <property type="match status" value="1"/>
</dbReference>
<keyword evidence="4" id="KW-1185">Reference proteome</keyword>
<proteinExistence type="predicted"/>
<feature type="compositionally biased region" description="Basic and acidic residues" evidence="1">
    <location>
        <begin position="483"/>
        <end position="510"/>
    </location>
</feature>
<accession>A0A9K3LG50</accession>
<feature type="region of interest" description="Disordered" evidence="1">
    <location>
        <begin position="715"/>
        <end position="739"/>
    </location>
</feature>
<organism evidence="3 4">
    <name type="scientific">Nitzschia inconspicua</name>
    <dbReference type="NCBI Taxonomy" id="303405"/>
    <lineage>
        <taxon>Eukaryota</taxon>
        <taxon>Sar</taxon>
        <taxon>Stramenopiles</taxon>
        <taxon>Ochrophyta</taxon>
        <taxon>Bacillariophyta</taxon>
        <taxon>Bacillariophyceae</taxon>
        <taxon>Bacillariophycidae</taxon>
        <taxon>Bacillariales</taxon>
        <taxon>Bacillariaceae</taxon>
        <taxon>Nitzschia</taxon>
    </lineage>
</organism>
<dbReference type="InterPro" id="IPR001478">
    <property type="entry name" value="PDZ"/>
</dbReference>
<gene>
    <name evidence="3" type="ORF">IV203_036264</name>
</gene>
<dbReference type="EMBL" id="JAGRRH010000013">
    <property type="protein sequence ID" value="KAG7361164.1"/>
    <property type="molecule type" value="Genomic_DNA"/>
</dbReference>
<reference evidence="3" key="1">
    <citation type="journal article" date="2021" name="Sci. Rep.">
        <title>Diploid genomic architecture of Nitzschia inconspicua, an elite biomass production diatom.</title>
        <authorList>
            <person name="Oliver A."/>
            <person name="Podell S."/>
            <person name="Pinowska A."/>
            <person name="Traller J.C."/>
            <person name="Smith S.R."/>
            <person name="McClure R."/>
            <person name="Beliaev A."/>
            <person name="Bohutskyi P."/>
            <person name="Hill E.A."/>
            <person name="Rabines A."/>
            <person name="Zheng H."/>
            <person name="Allen L.Z."/>
            <person name="Kuo A."/>
            <person name="Grigoriev I.V."/>
            <person name="Allen A.E."/>
            <person name="Hazlebeck D."/>
            <person name="Allen E.E."/>
        </authorList>
    </citation>
    <scope>NUCLEOTIDE SEQUENCE</scope>
    <source>
        <strain evidence="3">Hildebrandi</strain>
    </source>
</reference>
<name>A0A9K3LG50_9STRA</name>
<evidence type="ECO:0000313" key="4">
    <source>
        <dbReference type="Proteomes" id="UP000693970"/>
    </source>
</evidence>
<feature type="region of interest" description="Disordered" evidence="1">
    <location>
        <begin position="628"/>
        <end position="650"/>
    </location>
</feature>
<dbReference type="PROSITE" id="PS50106">
    <property type="entry name" value="PDZ"/>
    <property type="match status" value="1"/>
</dbReference>
<dbReference type="InterPro" id="IPR041489">
    <property type="entry name" value="PDZ_6"/>
</dbReference>
<feature type="compositionally biased region" description="Polar residues" evidence="1">
    <location>
        <begin position="48"/>
        <end position="70"/>
    </location>
</feature>
<feature type="compositionally biased region" description="Low complexity" evidence="1">
    <location>
        <begin position="137"/>
        <end position="154"/>
    </location>
</feature>
<dbReference type="OrthoDB" id="48991at2759"/>
<feature type="compositionally biased region" description="Polar residues" evidence="1">
    <location>
        <begin position="427"/>
        <end position="441"/>
    </location>
</feature>
<evidence type="ECO:0000256" key="1">
    <source>
        <dbReference type="SAM" id="MobiDB-lite"/>
    </source>
</evidence>
<evidence type="ECO:0000259" key="2">
    <source>
        <dbReference type="PROSITE" id="PS50106"/>
    </source>
</evidence>
<feature type="compositionally biased region" description="Polar residues" evidence="1">
    <location>
        <begin position="213"/>
        <end position="234"/>
    </location>
</feature>
<feature type="compositionally biased region" description="Polar residues" evidence="1">
    <location>
        <begin position="94"/>
        <end position="112"/>
    </location>
</feature>
<feature type="compositionally biased region" description="Basic residues" evidence="1">
    <location>
        <begin position="1018"/>
        <end position="1027"/>
    </location>
</feature>
<feature type="compositionally biased region" description="Low complexity" evidence="1">
    <location>
        <begin position="280"/>
        <end position="295"/>
    </location>
</feature>
<feature type="compositionally biased region" description="Basic and acidic residues" evidence="1">
    <location>
        <begin position="724"/>
        <end position="739"/>
    </location>
</feature>
<feature type="region of interest" description="Disordered" evidence="1">
    <location>
        <begin position="1"/>
        <end position="156"/>
    </location>
</feature>
<reference evidence="3" key="2">
    <citation type="submission" date="2021-04" db="EMBL/GenBank/DDBJ databases">
        <authorList>
            <person name="Podell S."/>
        </authorList>
    </citation>
    <scope>NUCLEOTIDE SEQUENCE</scope>
    <source>
        <strain evidence="3">Hildebrandi</strain>
    </source>
</reference>
<feature type="region of interest" description="Disordered" evidence="1">
    <location>
        <begin position="982"/>
        <end position="1027"/>
    </location>
</feature>
<feature type="region of interest" description="Disordered" evidence="1">
    <location>
        <begin position="406"/>
        <end position="511"/>
    </location>
</feature>
<dbReference type="AlphaFoldDB" id="A0A9K3LG50"/>